<dbReference type="EMBL" id="CP019291">
    <property type="protein sequence ID" value="AXX62619.1"/>
    <property type="molecule type" value="Genomic_DNA"/>
</dbReference>
<evidence type="ECO:0000313" key="6">
    <source>
        <dbReference type="Proteomes" id="UP000263418"/>
    </source>
</evidence>
<protein>
    <submittedName>
        <fullName evidence="5">Helix-turn-helix transcriptional regulator</fullName>
    </submittedName>
</protein>
<dbReference type="Proteomes" id="UP000263418">
    <property type="component" value="Chromosome 2"/>
</dbReference>
<keyword evidence="3" id="KW-0804">Transcription</keyword>
<evidence type="ECO:0000313" key="5">
    <source>
        <dbReference type="EMBL" id="AXX62619.1"/>
    </source>
</evidence>
<accession>A0AAN1UEH7</accession>
<dbReference type="Gene3D" id="1.10.10.10">
    <property type="entry name" value="Winged helix-like DNA-binding domain superfamily/Winged helix DNA-binding domain"/>
    <property type="match status" value="1"/>
</dbReference>
<keyword evidence="1" id="KW-0805">Transcription regulation</keyword>
<dbReference type="PANTHER" id="PTHR44688">
    <property type="entry name" value="DNA-BINDING TRANSCRIPTIONAL ACTIVATOR DEVR_DOSR"/>
    <property type="match status" value="1"/>
</dbReference>
<dbReference type="PRINTS" id="PR00038">
    <property type="entry name" value="HTHLUXR"/>
</dbReference>
<dbReference type="SUPFAM" id="SSF46894">
    <property type="entry name" value="C-terminal effector domain of the bipartite response regulators"/>
    <property type="match status" value="1"/>
</dbReference>
<dbReference type="CDD" id="cd06170">
    <property type="entry name" value="LuxR_C_like"/>
    <property type="match status" value="1"/>
</dbReference>
<evidence type="ECO:0000256" key="3">
    <source>
        <dbReference type="ARBA" id="ARBA00023163"/>
    </source>
</evidence>
<dbReference type="PROSITE" id="PS50043">
    <property type="entry name" value="HTH_LUXR_2"/>
    <property type="match status" value="1"/>
</dbReference>
<dbReference type="InterPro" id="IPR000792">
    <property type="entry name" value="Tscrpt_reg_LuxR_C"/>
</dbReference>
<keyword evidence="2" id="KW-0238">DNA-binding</keyword>
<name>A0AAN1UEH7_VIBVL</name>
<dbReference type="InterPro" id="IPR016032">
    <property type="entry name" value="Sig_transdc_resp-reg_C-effctor"/>
</dbReference>
<dbReference type="InterPro" id="IPR036388">
    <property type="entry name" value="WH-like_DNA-bd_sf"/>
</dbReference>
<proteinExistence type="predicted"/>
<reference evidence="5 6" key="1">
    <citation type="submission" date="2017-01" db="EMBL/GenBank/DDBJ databases">
        <title>Complete Genome Sequence of Vibrio vulnificus FORC_053.</title>
        <authorList>
            <consortium name="Food-borne Pathogen Omics Research Center"/>
            <person name="Chung H.Y."/>
            <person name="Na E.J."/>
            <person name="Song J.S."/>
            <person name="Kim H."/>
            <person name="Lee J.-H."/>
            <person name="Ryu S."/>
            <person name="Choi S.H."/>
        </authorList>
    </citation>
    <scope>NUCLEOTIDE SEQUENCE [LARGE SCALE GENOMIC DNA]</scope>
    <source>
        <strain evidence="5 6">FORC_053</strain>
    </source>
</reference>
<dbReference type="SMART" id="SM00421">
    <property type="entry name" value="HTH_LUXR"/>
    <property type="match status" value="1"/>
</dbReference>
<feature type="domain" description="HTH luxR-type" evidence="4">
    <location>
        <begin position="217"/>
        <end position="282"/>
    </location>
</feature>
<organism evidence="5 6">
    <name type="scientific">Vibrio vulnificus</name>
    <dbReference type="NCBI Taxonomy" id="672"/>
    <lineage>
        <taxon>Bacteria</taxon>
        <taxon>Pseudomonadati</taxon>
        <taxon>Pseudomonadota</taxon>
        <taxon>Gammaproteobacteria</taxon>
        <taxon>Vibrionales</taxon>
        <taxon>Vibrionaceae</taxon>
        <taxon>Vibrio</taxon>
    </lineage>
</organism>
<dbReference type="GO" id="GO:0003677">
    <property type="term" value="F:DNA binding"/>
    <property type="evidence" value="ECO:0007669"/>
    <property type="project" value="UniProtKB-KW"/>
</dbReference>
<dbReference type="AlphaFoldDB" id="A0AAN1UEH7"/>
<evidence type="ECO:0000256" key="2">
    <source>
        <dbReference type="ARBA" id="ARBA00023125"/>
    </source>
</evidence>
<sequence length="287" mass="32620">MFARIGILTSPKLMDLSVRISSSEYQKLSQCIATLHSPSFSSTLIAMLAEVVTFDCAIILGHRDNKHPIYLFDSIQTQRELLFQRYLLHYYQHDPLYDPVLGAAQQGVFHLAQVMKKDTSSTLVPHAIYQQEFYQQTQWQDEVAIIITLDEQRAIAIYLGITQAENVFQATDINALSQRFDTIASLCRQHWLNADLLLAEHQTAQPNVSQWVRKAIGDFGQQQLSQREQEIAALLIQGLDSKEIAQQLGITLGTVKNHRKRIYAQLNVASLSELFQLFLNHLIALKA</sequence>
<evidence type="ECO:0000259" key="4">
    <source>
        <dbReference type="PROSITE" id="PS50043"/>
    </source>
</evidence>
<dbReference type="GO" id="GO:0006355">
    <property type="term" value="P:regulation of DNA-templated transcription"/>
    <property type="evidence" value="ECO:0007669"/>
    <property type="project" value="InterPro"/>
</dbReference>
<gene>
    <name evidence="5" type="ORF">FORC53_4280</name>
</gene>
<evidence type="ECO:0000256" key="1">
    <source>
        <dbReference type="ARBA" id="ARBA00023015"/>
    </source>
</evidence>
<dbReference type="PANTHER" id="PTHR44688:SF16">
    <property type="entry name" value="DNA-BINDING TRANSCRIPTIONAL ACTIVATOR DEVR_DOSR"/>
    <property type="match status" value="1"/>
</dbReference>
<dbReference type="Pfam" id="PF00196">
    <property type="entry name" value="GerE"/>
    <property type="match status" value="1"/>
</dbReference>